<comment type="pathway">
    <text evidence="2">Nitrogen metabolism; (S)-allantoin degradation; (S)-ureidoglycolate from allantoate (aminidohydrolase route): step 1/1.</text>
</comment>
<dbReference type="Pfam" id="PF03561">
    <property type="entry name" value="Allantoicase"/>
    <property type="match status" value="2"/>
</dbReference>
<organism evidence="4 5">
    <name type="scientific">Acrocarpospora macrocephala</name>
    <dbReference type="NCBI Taxonomy" id="150177"/>
    <lineage>
        <taxon>Bacteria</taxon>
        <taxon>Bacillati</taxon>
        <taxon>Actinomycetota</taxon>
        <taxon>Actinomycetes</taxon>
        <taxon>Streptosporangiales</taxon>
        <taxon>Streptosporangiaceae</taxon>
        <taxon>Acrocarpospora</taxon>
    </lineage>
</organism>
<keyword evidence="2" id="KW-0378">Hydrolase</keyword>
<gene>
    <name evidence="2 4" type="primary">alc</name>
    <name evidence="4" type="ORF">Amac_039320</name>
</gene>
<dbReference type="PANTHER" id="PTHR12045">
    <property type="entry name" value="ALLANTOICASE"/>
    <property type="match status" value="1"/>
</dbReference>
<dbReference type="GO" id="GO:0006144">
    <property type="term" value="P:purine nucleobase metabolic process"/>
    <property type="evidence" value="ECO:0007669"/>
    <property type="project" value="UniProtKB-KW"/>
</dbReference>
<dbReference type="HAMAP" id="MF_00813">
    <property type="entry name" value="Allantoicase"/>
    <property type="match status" value="1"/>
</dbReference>
<comment type="caution">
    <text evidence="4">The sequence shown here is derived from an EMBL/GenBank/DDBJ whole genome shotgun (WGS) entry which is preliminary data.</text>
</comment>
<dbReference type="Gene3D" id="2.60.120.260">
    <property type="entry name" value="Galactose-binding domain-like"/>
    <property type="match status" value="2"/>
</dbReference>
<evidence type="ECO:0000256" key="2">
    <source>
        <dbReference type="HAMAP-Rule" id="MF_00813"/>
    </source>
</evidence>
<dbReference type="OrthoDB" id="2078334at2"/>
<dbReference type="UniPathway" id="UPA00395">
    <property type="reaction ID" value="UER00654"/>
</dbReference>
<dbReference type="EMBL" id="BLAE01000021">
    <property type="protein sequence ID" value="GES10335.1"/>
    <property type="molecule type" value="Genomic_DNA"/>
</dbReference>
<sequence length="355" mass="39240">MADFTKFPDLALRTYGGAVIAANDESFAEREALIRPGNPLFQAHTFGPKGQVYDGWETRRRRAPGFDWAIIRLGLPGVIKGIVIDTAWFKGNYPPYASVEACAADGHLAPVELTDWVEIVPKAALDGDTAHEFEVADPRRFTHVRLNIFPDGGVARLRVHGEVVPDPRFFTGLTIDLAALQNGATIVACSNEFYSTPANVIAPGLPRNQSEGWETARRRDNANDWLIVRLPAPGRVAIAELDTTNLLFNAPGWAAITATDSRAEIPPTTAKWFPLLPKTRLQPDTPHRFRLDSPRKITHARLDIYPDGGLSRLRLLGTLTEKAERDLTTRYTTLTRNPPHGQVDGVSRMLRRTGA</sequence>
<dbReference type="NCBIfam" id="TIGR02961">
    <property type="entry name" value="allantoicase"/>
    <property type="match status" value="1"/>
</dbReference>
<name>A0A5M3WM32_9ACTN</name>
<proteinExistence type="inferred from homology"/>
<dbReference type="InterPro" id="IPR008979">
    <property type="entry name" value="Galactose-bd-like_sf"/>
</dbReference>
<dbReference type="PANTHER" id="PTHR12045:SF3">
    <property type="entry name" value="INACTIVE ALLANTOICASE-RELATED"/>
    <property type="match status" value="1"/>
</dbReference>
<dbReference type="InterPro" id="IPR005164">
    <property type="entry name" value="Allantoicase"/>
</dbReference>
<dbReference type="GO" id="GO:0004037">
    <property type="term" value="F:allantoicase activity"/>
    <property type="evidence" value="ECO:0007669"/>
    <property type="project" value="UniProtKB-UniRule"/>
</dbReference>
<accession>A0A5M3WM32</accession>
<feature type="domain" description="Allantoicase" evidence="3">
    <location>
        <begin position="16"/>
        <end position="163"/>
    </location>
</feature>
<protein>
    <recommendedName>
        <fullName evidence="2">Probable allantoicase</fullName>
        <ecNumber evidence="2">3.5.3.4</ecNumber>
    </recommendedName>
    <alternativeName>
        <fullName evidence="2">Allantoate amidinohydrolase</fullName>
    </alternativeName>
</protein>
<evidence type="ECO:0000313" key="5">
    <source>
        <dbReference type="Proteomes" id="UP000331127"/>
    </source>
</evidence>
<evidence type="ECO:0000256" key="1">
    <source>
        <dbReference type="ARBA" id="ARBA00009242"/>
    </source>
</evidence>
<evidence type="ECO:0000313" key="4">
    <source>
        <dbReference type="EMBL" id="GES10335.1"/>
    </source>
</evidence>
<comment type="catalytic activity">
    <reaction evidence="2">
        <text>allantoate + H2O = (S)-ureidoglycolate + urea</text>
        <dbReference type="Rhea" id="RHEA:11016"/>
        <dbReference type="ChEBI" id="CHEBI:15377"/>
        <dbReference type="ChEBI" id="CHEBI:16199"/>
        <dbReference type="ChEBI" id="CHEBI:17536"/>
        <dbReference type="ChEBI" id="CHEBI:57296"/>
        <dbReference type="EC" id="3.5.3.4"/>
    </reaction>
</comment>
<evidence type="ECO:0000259" key="3">
    <source>
        <dbReference type="Pfam" id="PF03561"/>
    </source>
</evidence>
<dbReference type="SUPFAM" id="SSF49785">
    <property type="entry name" value="Galactose-binding domain-like"/>
    <property type="match status" value="2"/>
</dbReference>
<reference evidence="4 5" key="1">
    <citation type="submission" date="2019-10" db="EMBL/GenBank/DDBJ databases">
        <title>Whole genome shotgun sequence of Acrocarpospora macrocephala NBRC 16266.</title>
        <authorList>
            <person name="Ichikawa N."/>
            <person name="Kimura A."/>
            <person name="Kitahashi Y."/>
            <person name="Komaki H."/>
            <person name="Oguchi A."/>
        </authorList>
    </citation>
    <scope>NUCLEOTIDE SEQUENCE [LARGE SCALE GENOMIC DNA]</scope>
    <source>
        <strain evidence="4 5">NBRC 16266</strain>
    </source>
</reference>
<keyword evidence="2" id="KW-0659">Purine metabolism</keyword>
<keyword evidence="5" id="KW-1185">Reference proteome</keyword>
<dbReference type="InterPro" id="IPR015908">
    <property type="entry name" value="Allantoicase_dom"/>
</dbReference>
<dbReference type="GO" id="GO:0000256">
    <property type="term" value="P:allantoin catabolic process"/>
    <property type="evidence" value="ECO:0007669"/>
    <property type="project" value="UniProtKB-UniRule"/>
</dbReference>
<dbReference type="RefSeq" id="WP_155355779.1">
    <property type="nucleotide sequence ID" value="NZ_BAAAHL010000014.1"/>
</dbReference>
<dbReference type="EC" id="3.5.3.4" evidence="2"/>
<feature type="domain" description="Allantoicase" evidence="3">
    <location>
        <begin position="183"/>
        <end position="318"/>
    </location>
</feature>
<dbReference type="PIRSF" id="PIRSF016516">
    <property type="entry name" value="Allantoicase"/>
    <property type="match status" value="1"/>
</dbReference>
<comment type="similarity">
    <text evidence="1 2">Belongs to the allantoicase family.</text>
</comment>
<dbReference type="AlphaFoldDB" id="A0A5M3WM32"/>
<dbReference type="Proteomes" id="UP000331127">
    <property type="component" value="Unassembled WGS sequence"/>
</dbReference>